<dbReference type="PROSITE" id="PS51819">
    <property type="entry name" value="VOC"/>
    <property type="match status" value="1"/>
</dbReference>
<dbReference type="Gene3D" id="3.10.180.10">
    <property type="entry name" value="2,3-Dihydroxybiphenyl 1,2-Dioxygenase, domain 1"/>
    <property type="match status" value="1"/>
</dbReference>
<dbReference type="SUPFAM" id="SSF54593">
    <property type="entry name" value="Glyoxalase/Bleomycin resistance protein/Dihydroxybiphenyl dioxygenase"/>
    <property type="match status" value="1"/>
</dbReference>
<sequence>MHHLHLFFLLYKHAVRQTSRKHAKKEGKKKKGVEIHIRFATENNKGVGVMEVKKVDHIGIAVKSLDEALPFYTDTLGLSCVGMETVESEQVRVAFLKVGDVKIELLEPLSEHSPIASFIEKRGEGIHHVALGVDDIELRIQELKNNGVRMIHEQPKRGAGGARIAFMHPKSARGVLYELCERGGGQ</sequence>
<dbReference type="STRING" id="491915.Aflv_0970"/>
<evidence type="ECO:0000313" key="5">
    <source>
        <dbReference type="Proteomes" id="UP000000742"/>
    </source>
</evidence>
<dbReference type="CDD" id="cd07249">
    <property type="entry name" value="MMCE"/>
    <property type="match status" value="1"/>
</dbReference>
<evidence type="ECO:0000259" key="3">
    <source>
        <dbReference type="PROSITE" id="PS51819"/>
    </source>
</evidence>
<dbReference type="GO" id="GO:0004493">
    <property type="term" value="F:methylmalonyl-CoA epimerase activity"/>
    <property type="evidence" value="ECO:0007669"/>
    <property type="project" value="TreeGrafter"/>
</dbReference>
<dbReference type="KEGG" id="afl:Aflv_0970"/>
<dbReference type="PANTHER" id="PTHR43048:SF3">
    <property type="entry name" value="METHYLMALONYL-COA EPIMERASE, MITOCHONDRIAL"/>
    <property type="match status" value="1"/>
</dbReference>
<dbReference type="GO" id="GO:0046872">
    <property type="term" value="F:metal ion binding"/>
    <property type="evidence" value="ECO:0007669"/>
    <property type="project" value="UniProtKB-KW"/>
</dbReference>
<accession>B7GHI5</accession>
<evidence type="ECO:0000313" key="4">
    <source>
        <dbReference type="EMBL" id="ACJ33346.1"/>
    </source>
</evidence>
<feature type="domain" description="VOC" evidence="3">
    <location>
        <begin position="54"/>
        <end position="182"/>
    </location>
</feature>
<dbReference type="InterPro" id="IPR037523">
    <property type="entry name" value="VOC_core"/>
</dbReference>
<protein>
    <submittedName>
        <fullName evidence="4">Lactoylglutathione lyase</fullName>
    </submittedName>
</protein>
<dbReference type="PANTHER" id="PTHR43048">
    <property type="entry name" value="METHYLMALONYL-COA EPIMERASE"/>
    <property type="match status" value="1"/>
</dbReference>
<proteinExistence type="inferred from homology"/>
<dbReference type="NCBIfam" id="TIGR03081">
    <property type="entry name" value="metmalonyl_epim"/>
    <property type="match status" value="1"/>
</dbReference>
<comment type="similarity">
    <text evidence="1">Belongs to the methylmalonyl-CoA epimerase family.</text>
</comment>
<organism evidence="4 5">
    <name type="scientific">Anoxybacillus flavithermus (strain DSM 21510 / WK1)</name>
    <dbReference type="NCBI Taxonomy" id="491915"/>
    <lineage>
        <taxon>Bacteria</taxon>
        <taxon>Bacillati</taxon>
        <taxon>Bacillota</taxon>
        <taxon>Bacilli</taxon>
        <taxon>Bacillales</taxon>
        <taxon>Anoxybacillaceae</taxon>
        <taxon>Anoxybacillus</taxon>
    </lineage>
</organism>
<dbReference type="eggNOG" id="COG0346">
    <property type="taxonomic scope" value="Bacteria"/>
</dbReference>
<dbReference type="GO" id="GO:0046491">
    <property type="term" value="P:L-methylmalonyl-CoA metabolic process"/>
    <property type="evidence" value="ECO:0007669"/>
    <property type="project" value="TreeGrafter"/>
</dbReference>
<dbReference type="InterPro" id="IPR029068">
    <property type="entry name" value="Glyas_Bleomycin-R_OHBP_Dase"/>
</dbReference>
<keyword evidence="4" id="KW-0456">Lyase</keyword>
<evidence type="ECO:0000256" key="1">
    <source>
        <dbReference type="ARBA" id="ARBA00009308"/>
    </source>
</evidence>
<dbReference type="AlphaFoldDB" id="B7GHI5"/>
<keyword evidence="2" id="KW-0479">Metal-binding</keyword>
<dbReference type="Pfam" id="PF13669">
    <property type="entry name" value="Glyoxalase_4"/>
    <property type="match status" value="1"/>
</dbReference>
<dbReference type="InterPro" id="IPR017515">
    <property type="entry name" value="MeMalonyl-CoA_epimerase"/>
</dbReference>
<dbReference type="EMBL" id="CP000922">
    <property type="protein sequence ID" value="ACJ33346.1"/>
    <property type="molecule type" value="Genomic_DNA"/>
</dbReference>
<dbReference type="GO" id="GO:0016829">
    <property type="term" value="F:lyase activity"/>
    <property type="evidence" value="ECO:0007669"/>
    <property type="project" value="UniProtKB-KW"/>
</dbReference>
<dbReference type="HOGENOM" id="CLU_046006_5_2_9"/>
<dbReference type="Proteomes" id="UP000000742">
    <property type="component" value="Chromosome"/>
</dbReference>
<reference evidence="4 5" key="1">
    <citation type="journal article" date="2008" name="Genome Biol.">
        <title>Encapsulated in silica: genome, proteome and physiology of the thermophilic bacterium Anoxybacillus flavithermus WK1.</title>
        <authorList>
            <person name="Saw J.H."/>
            <person name="Mountain B.W."/>
            <person name="Feng L."/>
            <person name="Omelchenko M.V."/>
            <person name="Hou S."/>
            <person name="Saito J.A."/>
            <person name="Stott M.B."/>
            <person name="Li D."/>
            <person name="Zhao G."/>
            <person name="Wu J."/>
            <person name="Galperin M.Y."/>
            <person name="Koonin E.V."/>
            <person name="Makarova K.S."/>
            <person name="Wolf Y.I."/>
            <person name="Rigden D.J."/>
            <person name="Dunfield P.F."/>
            <person name="Wang L."/>
            <person name="Alam M."/>
        </authorList>
    </citation>
    <scope>NUCLEOTIDE SEQUENCE [LARGE SCALE GENOMIC DNA]</scope>
    <source>
        <strain evidence="5">DSM 21510 / WK1</strain>
    </source>
</reference>
<gene>
    <name evidence="4" type="ordered locus">Aflv_0970</name>
</gene>
<name>B7GHI5_ANOFW</name>
<evidence type="ECO:0000256" key="2">
    <source>
        <dbReference type="ARBA" id="ARBA00022723"/>
    </source>
</evidence>
<dbReference type="InterPro" id="IPR051785">
    <property type="entry name" value="MMCE/EMCE_epimerase"/>
</dbReference>